<feature type="region of interest" description="Disordered" evidence="1">
    <location>
        <begin position="90"/>
        <end position="109"/>
    </location>
</feature>
<dbReference type="Proteomes" id="UP000649259">
    <property type="component" value="Unassembled WGS sequence"/>
</dbReference>
<gene>
    <name evidence="2" type="ORF">Saso_61280</name>
</gene>
<evidence type="ECO:0000256" key="1">
    <source>
        <dbReference type="SAM" id="MobiDB-lite"/>
    </source>
</evidence>
<name>A0ABQ3S8L9_9ACTN</name>
<comment type="caution">
    <text evidence="2">The sequence shown here is derived from an EMBL/GenBank/DDBJ whole genome shotgun (WGS) entry which is preliminary data.</text>
</comment>
<accession>A0ABQ3S8L9</accession>
<evidence type="ECO:0000313" key="2">
    <source>
        <dbReference type="EMBL" id="GHI64478.1"/>
    </source>
</evidence>
<evidence type="ECO:0000313" key="3">
    <source>
        <dbReference type="Proteomes" id="UP000649259"/>
    </source>
</evidence>
<keyword evidence="3" id="KW-1185">Reference proteome</keyword>
<proteinExistence type="predicted"/>
<reference evidence="3" key="1">
    <citation type="submission" date="2023-07" db="EMBL/GenBank/DDBJ databases">
        <title>Whole genome shotgun sequence of Streptomyces cacaoi subsp. asoensis NBRC 13813.</title>
        <authorList>
            <person name="Komaki H."/>
            <person name="Tamura T."/>
        </authorList>
    </citation>
    <scope>NUCLEOTIDE SEQUENCE [LARGE SCALE GENOMIC DNA]</scope>
    <source>
        <strain evidence="3">NBRC 13813</strain>
    </source>
</reference>
<dbReference type="EMBL" id="BNEB01000005">
    <property type="protein sequence ID" value="GHI64478.1"/>
    <property type="molecule type" value="Genomic_DNA"/>
</dbReference>
<sequence length="109" mass="10834">MLLRGGGRSVVVALPDALCLGEDGLRAGAGQRGGVVGAARYAGAQIAAEEGGGEPGLEPVADRWGSAGCYGFLRESGCVLGGPCGVPGPPRRLTGYGADRRGVRRGAGR</sequence>
<organism evidence="2 3">
    <name type="scientific">Streptomyces asoensis</name>
    <dbReference type="NCBI Taxonomy" id="249586"/>
    <lineage>
        <taxon>Bacteria</taxon>
        <taxon>Bacillati</taxon>
        <taxon>Actinomycetota</taxon>
        <taxon>Actinomycetes</taxon>
        <taxon>Kitasatosporales</taxon>
        <taxon>Streptomycetaceae</taxon>
        <taxon>Streptomyces</taxon>
    </lineage>
</organism>
<protein>
    <submittedName>
        <fullName evidence="2">Uncharacterized protein</fullName>
    </submittedName>
</protein>